<name>A0ABT8VVX3_9GAMM</name>
<dbReference type="InterPro" id="IPR021994">
    <property type="entry name" value="DUF3592"/>
</dbReference>
<keyword evidence="4" id="KW-1185">Reference proteome</keyword>
<feature type="transmembrane region" description="Helical" evidence="1">
    <location>
        <begin position="464"/>
        <end position="488"/>
    </location>
</feature>
<evidence type="ECO:0000313" key="3">
    <source>
        <dbReference type="EMBL" id="MDO3720137.1"/>
    </source>
</evidence>
<reference evidence="3" key="1">
    <citation type="submission" date="2023-07" db="EMBL/GenBank/DDBJ databases">
        <title>Marinobacter sp. chi1 genome sequencing and assembly.</title>
        <authorList>
            <person name="Park S."/>
        </authorList>
    </citation>
    <scope>NUCLEOTIDE SEQUENCE</scope>
    <source>
        <strain evidence="3">Chi1</strain>
    </source>
</reference>
<evidence type="ECO:0000313" key="4">
    <source>
        <dbReference type="Proteomes" id="UP001168640"/>
    </source>
</evidence>
<feature type="transmembrane region" description="Helical" evidence="1">
    <location>
        <begin position="203"/>
        <end position="221"/>
    </location>
</feature>
<feature type="domain" description="DUF3592" evidence="2">
    <location>
        <begin position="72"/>
        <end position="153"/>
    </location>
</feature>
<dbReference type="Pfam" id="PF12158">
    <property type="entry name" value="DUF3592"/>
    <property type="match status" value="1"/>
</dbReference>
<dbReference type="EMBL" id="JAUMIS010000001">
    <property type="protein sequence ID" value="MDO3720137.1"/>
    <property type="molecule type" value="Genomic_DNA"/>
</dbReference>
<sequence length="582" mass="63974">MSDTSSIRRYGMEQEFVVTTLVQNKKSGLGVNLFGLIFLLVGLGVFIGGPVHTVYEHIGTGDWRQVPANLDSIEVKTHRGSDSTTYSVRASYRYEYNGRTFSASRVGYDRGSDNLSDYHYEVVSRLRHSNNQGSLTAWINPEAPSESFLVRELRWEKLAFGSIFGIVFAGAGLFVMFMARRQTASGVPGANGQLIYSSEKQGFWMFAFMSFLFIGVSLPVTLKLPEEIGKGNWAILLALAFPAIGIWLGFKAREARKNWRFYGPTPLMLNPSPGQVGGDIGGSIALPGRLPPGTWKVTLQCVRVRISGGKNSRRSESVAWQEDQVPEISRESSGSVARFVFTPPTSLPETDNQGNRMVKWRVLLDGPKEPVPMERTFEIPVMKGTQTSSIKITEAHLEQTERQTQTQSIASAAEQIDVAPSGSGWLITSRHGRHTGMTLGVMFVGLLFSAASIGLGYMAAKEGFMLYVMAGAFGLFGFPMLIGGLFMAGRSLKAHISGPQVEVVRYWFGKALWKRQGTLTSTHQLMLKSSGSMSSGRKTTEFFSLAFKDARDGKDIRIAEGISGRRPAEALQEQLSKLIGLK</sequence>
<dbReference type="RefSeq" id="WP_302908411.1">
    <property type="nucleotide sequence ID" value="NZ_JAUMIS010000001.1"/>
</dbReference>
<feature type="transmembrane region" description="Helical" evidence="1">
    <location>
        <begin position="233"/>
        <end position="250"/>
    </location>
</feature>
<evidence type="ECO:0000256" key="1">
    <source>
        <dbReference type="SAM" id="Phobius"/>
    </source>
</evidence>
<feature type="transmembrane region" description="Helical" evidence="1">
    <location>
        <begin position="439"/>
        <end position="458"/>
    </location>
</feature>
<keyword evidence="1" id="KW-0472">Membrane</keyword>
<organism evidence="3 4">
    <name type="scientific">Marinobacter suaedae</name>
    <dbReference type="NCBI Taxonomy" id="3057675"/>
    <lineage>
        <taxon>Bacteria</taxon>
        <taxon>Pseudomonadati</taxon>
        <taxon>Pseudomonadota</taxon>
        <taxon>Gammaproteobacteria</taxon>
        <taxon>Pseudomonadales</taxon>
        <taxon>Marinobacteraceae</taxon>
        <taxon>Marinobacter</taxon>
    </lineage>
</organism>
<comment type="caution">
    <text evidence="3">The sequence shown here is derived from an EMBL/GenBank/DDBJ whole genome shotgun (WGS) entry which is preliminary data.</text>
</comment>
<dbReference type="Proteomes" id="UP001168640">
    <property type="component" value="Unassembled WGS sequence"/>
</dbReference>
<keyword evidence="1" id="KW-1133">Transmembrane helix</keyword>
<protein>
    <submittedName>
        <fullName evidence="3">DUF3592 domain-containing protein</fullName>
    </submittedName>
</protein>
<keyword evidence="1" id="KW-0812">Transmembrane</keyword>
<evidence type="ECO:0000259" key="2">
    <source>
        <dbReference type="Pfam" id="PF12158"/>
    </source>
</evidence>
<feature type="transmembrane region" description="Helical" evidence="1">
    <location>
        <begin position="29"/>
        <end position="47"/>
    </location>
</feature>
<gene>
    <name evidence="3" type="ORF">QVZ43_00280</name>
</gene>
<feature type="transmembrane region" description="Helical" evidence="1">
    <location>
        <begin position="158"/>
        <end position="179"/>
    </location>
</feature>
<proteinExistence type="predicted"/>
<accession>A0ABT8VVX3</accession>